<dbReference type="Proteomes" id="UP001469365">
    <property type="component" value="Unassembled WGS sequence"/>
</dbReference>
<reference evidence="1 2" key="1">
    <citation type="submission" date="2024-04" db="EMBL/GenBank/DDBJ databases">
        <title>draft genome sequnece of Paenibacillus filicis.</title>
        <authorList>
            <person name="Kim D.-U."/>
        </authorList>
    </citation>
    <scope>NUCLEOTIDE SEQUENCE [LARGE SCALE GENOMIC DNA]</scope>
    <source>
        <strain evidence="1 2">KACC14197</strain>
    </source>
</reference>
<sequence>MNKPQYLESGAPNFNVCPCCGFQSGYDDLVHGKSVDTYRAMWLKEGAPWLNEKKKPVDWNLDKQLMNITKL</sequence>
<protein>
    <submittedName>
        <fullName evidence="1">Uncharacterized protein</fullName>
    </submittedName>
</protein>
<dbReference type="EMBL" id="JBBPCC010000012">
    <property type="protein sequence ID" value="MEK8129908.1"/>
    <property type="molecule type" value="Genomic_DNA"/>
</dbReference>
<proteinExistence type="predicted"/>
<accession>A0ABU9DM21</accession>
<keyword evidence="2" id="KW-1185">Reference proteome</keyword>
<evidence type="ECO:0000313" key="2">
    <source>
        <dbReference type="Proteomes" id="UP001469365"/>
    </source>
</evidence>
<comment type="caution">
    <text evidence="1">The sequence shown here is derived from an EMBL/GenBank/DDBJ whole genome shotgun (WGS) entry which is preliminary data.</text>
</comment>
<gene>
    <name evidence="1" type="ORF">WMW72_18555</name>
</gene>
<organism evidence="1 2">
    <name type="scientific">Paenibacillus filicis</name>
    <dbReference type="NCBI Taxonomy" id="669464"/>
    <lineage>
        <taxon>Bacteria</taxon>
        <taxon>Bacillati</taxon>
        <taxon>Bacillota</taxon>
        <taxon>Bacilli</taxon>
        <taxon>Bacillales</taxon>
        <taxon>Paenibacillaceae</taxon>
        <taxon>Paenibacillus</taxon>
    </lineage>
</organism>
<dbReference type="RefSeq" id="WP_341417031.1">
    <property type="nucleotide sequence ID" value="NZ_JBBPCC010000012.1"/>
</dbReference>
<name>A0ABU9DM21_9BACL</name>
<evidence type="ECO:0000313" key="1">
    <source>
        <dbReference type="EMBL" id="MEK8129908.1"/>
    </source>
</evidence>